<reference evidence="2" key="1">
    <citation type="submission" date="2021-01" db="EMBL/GenBank/DDBJ databases">
        <title>Caligus Genome Assembly.</title>
        <authorList>
            <person name="Gallardo-Escarate C."/>
        </authorList>
    </citation>
    <scope>NUCLEOTIDE SEQUENCE [LARGE SCALE GENOMIC DNA]</scope>
</reference>
<dbReference type="AlphaFoldDB" id="A0A7T8GT94"/>
<organism evidence="1 2">
    <name type="scientific">Caligus rogercresseyi</name>
    <name type="common">Sea louse</name>
    <dbReference type="NCBI Taxonomy" id="217165"/>
    <lineage>
        <taxon>Eukaryota</taxon>
        <taxon>Metazoa</taxon>
        <taxon>Ecdysozoa</taxon>
        <taxon>Arthropoda</taxon>
        <taxon>Crustacea</taxon>
        <taxon>Multicrustacea</taxon>
        <taxon>Hexanauplia</taxon>
        <taxon>Copepoda</taxon>
        <taxon>Siphonostomatoida</taxon>
        <taxon>Caligidae</taxon>
        <taxon>Caligus</taxon>
    </lineage>
</organism>
<evidence type="ECO:0000313" key="1">
    <source>
        <dbReference type="EMBL" id="QQP37086.1"/>
    </source>
</evidence>
<dbReference type="GO" id="GO:0008408">
    <property type="term" value="F:3'-5' exonuclease activity"/>
    <property type="evidence" value="ECO:0007669"/>
    <property type="project" value="TreeGrafter"/>
</dbReference>
<dbReference type="SUPFAM" id="SSF56672">
    <property type="entry name" value="DNA/RNA polymerases"/>
    <property type="match status" value="1"/>
</dbReference>
<keyword evidence="2" id="KW-1185">Reference proteome</keyword>
<dbReference type="GO" id="GO:0005760">
    <property type="term" value="C:gamma DNA polymerase complex"/>
    <property type="evidence" value="ECO:0007669"/>
    <property type="project" value="InterPro"/>
</dbReference>
<dbReference type="PANTHER" id="PTHR10267">
    <property type="entry name" value="DNA POLYMERASE SUBUNIT GAMMA-1"/>
    <property type="match status" value="1"/>
</dbReference>
<evidence type="ECO:0000313" key="2">
    <source>
        <dbReference type="Proteomes" id="UP000595437"/>
    </source>
</evidence>
<gene>
    <name evidence="1" type="ORF">FKW44_022396</name>
</gene>
<dbReference type="OrthoDB" id="5588663at2759"/>
<accession>A0A7T8GT94</accession>
<feature type="non-terminal residue" evidence="1">
    <location>
        <position position="89"/>
    </location>
</feature>
<dbReference type="InterPro" id="IPR002297">
    <property type="entry name" value="DNA-dir_DNA_pol_A_mt"/>
</dbReference>
<proteinExistence type="predicted"/>
<name>A0A7T8GT94_CALRO</name>
<protein>
    <submittedName>
        <fullName evidence="1">Uncharacterized protein</fullName>
    </submittedName>
</protein>
<dbReference type="GO" id="GO:0006264">
    <property type="term" value="P:mitochondrial DNA replication"/>
    <property type="evidence" value="ECO:0007669"/>
    <property type="project" value="TreeGrafter"/>
</dbReference>
<dbReference type="EMBL" id="CP045905">
    <property type="protein sequence ID" value="QQP37086.1"/>
    <property type="molecule type" value="Genomic_DNA"/>
</dbReference>
<dbReference type="Proteomes" id="UP000595437">
    <property type="component" value="Chromosome 16"/>
</dbReference>
<sequence>TRDQAKILNYGRIYGAGLKFAKMLLKKFNPSLDNTQAPPPLKKCMMRPKGNGCTPSTSWGLLFFVRLEVRPVRQRMNALDEELRKARLG</sequence>
<dbReference type="GO" id="GO:0003887">
    <property type="term" value="F:DNA-directed DNA polymerase activity"/>
    <property type="evidence" value="ECO:0007669"/>
    <property type="project" value="TreeGrafter"/>
</dbReference>
<dbReference type="InterPro" id="IPR043502">
    <property type="entry name" value="DNA/RNA_pol_sf"/>
</dbReference>
<dbReference type="PANTHER" id="PTHR10267:SF0">
    <property type="entry name" value="DNA POLYMERASE SUBUNIT GAMMA-1"/>
    <property type="match status" value="1"/>
</dbReference>
<feature type="non-terminal residue" evidence="1">
    <location>
        <position position="1"/>
    </location>
</feature>
<dbReference type="GO" id="GO:0003677">
    <property type="term" value="F:DNA binding"/>
    <property type="evidence" value="ECO:0007669"/>
    <property type="project" value="InterPro"/>
</dbReference>